<dbReference type="PANTHER" id="PTHR19879:SF7">
    <property type="entry name" value="PROTEASOMAL ATPASE-ASSOCIATED FACTOR 1"/>
    <property type="match status" value="1"/>
</dbReference>
<dbReference type="PANTHER" id="PTHR19879">
    <property type="entry name" value="TRANSCRIPTION INITIATION FACTOR TFIID"/>
    <property type="match status" value="1"/>
</dbReference>
<keyword evidence="6" id="KW-1185">Reference proteome</keyword>
<dbReference type="InterPro" id="IPR015943">
    <property type="entry name" value="WD40/YVTN_repeat-like_dom_sf"/>
</dbReference>
<dbReference type="PROSITE" id="PS50294">
    <property type="entry name" value="WD_REPEATS_REGION"/>
    <property type="match status" value="5"/>
</dbReference>
<dbReference type="GO" id="GO:0016251">
    <property type="term" value="F:RNA polymerase II general transcription initiation factor activity"/>
    <property type="evidence" value="ECO:0007669"/>
    <property type="project" value="TreeGrafter"/>
</dbReference>
<keyword evidence="1 3" id="KW-0853">WD repeat</keyword>
<feature type="repeat" description="WD" evidence="3">
    <location>
        <begin position="315"/>
        <end position="349"/>
    </location>
</feature>
<sequence>MNPSETLKHRKRRSSTNADSLNIDNEKDCVNELSETWEDKKFHSSKIEDSRGACNESQSELCNHFYTISCGKVNVCCADIDKEHKFMACGFANSKIYVWNIESDSTDISKPAKKRERRKKKNQKMKESELDDERIVQEFSAELQGILKGHQSSVYGLSYSSLHDVLLSCSGDTTVRAWSTKNFQTVNVYSDHEYPVWDVTVSPNCAYFATASMDFTARLWSFEHSHSLRIFTDLSSDVDCVKFHPHSKYLATASAEKVIQLWTLEDAHSVRRFIGHNSFINSIAFAPNGQQMASADDDGNIIIWDLGSGQILKTILAHSSRIFNISYNKNSSSIASGGLDHFLRVWDVNFTPIKNESYSPVRRKRKEAQMEGQIDSYALNSVIHYVSFCKNNTLISVGASTR</sequence>
<evidence type="ECO:0000256" key="3">
    <source>
        <dbReference type="PROSITE-ProRule" id="PRU00221"/>
    </source>
</evidence>
<dbReference type="InterPro" id="IPR036322">
    <property type="entry name" value="WD40_repeat_dom_sf"/>
</dbReference>
<protein>
    <submittedName>
        <fullName evidence="5">Uncharacterized protein</fullName>
    </submittedName>
</protein>
<dbReference type="EMBL" id="BMAV01006310">
    <property type="protein sequence ID" value="GFY48080.1"/>
    <property type="molecule type" value="Genomic_DNA"/>
</dbReference>
<dbReference type="Proteomes" id="UP000886998">
    <property type="component" value="Unassembled WGS sequence"/>
</dbReference>
<dbReference type="PRINTS" id="PR00320">
    <property type="entry name" value="GPROTEINBRPT"/>
</dbReference>
<feature type="compositionally biased region" description="Basic residues" evidence="4">
    <location>
        <begin position="111"/>
        <end position="123"/>
    </location>
</feature>
<feature type="region of interest" description="Disordered" evidence="4">
    <location>
        <begin position="109"/>
        <end position="129"/>
    </location>
</feature>
<dbReference type="Pfam" id="PF00400">
    <property type="entry name" value="WD40"/>
    <property type="match status" value="5"/>
</dbReference>
<dbReference type="GO" id="GO:0006367">
    <property type="term" value="P:transcription initiation at RNA polymerase II promoter"/>
    <property type="evidence" value="ECO:0007669"/>
    <property type="project" value="TreeGrafter"/>
</dbReference>
<evidence type="ECO:0000256" key="4">
    <source>
        <dbReference type="SAM" id="MobiDB-lite"/>
    </source>
</evidence>
<keyword evidence="2" id="KW-0677">Repeat</keyword>
<reference evidence="5" key="1">
    <citation type="submission" date="2020-08" db="EMBL/GenBank/DDBJ databases">
        <title>Multicomponent nature underlies the extraordinary mechanical properties of spider dragline silk.</title>
        <authorList>
            <person name="Kono N."/>
            <person name="Nakamura H."/>
            <person name="Mori M."/>
            <person name="Yoshida Y."/>
            <person name="Ohtoshi R."/>
            <person name="Malay A.D."/>
            <person name="Moran D.A.P."/>
            <person name="Tomita M."/>
            <person name="Numata K."/>
            <person name="Arakawa K."/>
        </authorList>
    </citation>
    <scope>NUCLEOTIDE SEQUENCE</scope>
</reference>
<proteinExistence type="predicted"/>
<dbReference type="PROSITE" id="PS50082">
    <property type="entry name" value="WD_REPEATS_2"/>
    <property type="match status" value="5"/>
</dbReference>
<evidence type="ECO:0000256" key="2">
    <source>
        <dbReference type="ARBA" id="ARBA00022737"/>
    </source>
</evidence>
<evidence type="ECO:0000313" key="6">
    <source>
        <dbReference type="Proteomes" id="UP000886998"/>
    </source>
</evidence>
<dbReference type="CDD" id="cd00200">
    <property type="entry name" value="WD40"/>
    <property type="match status" value="1"/>
</dbReference>
<organism evidence="5 6">
    <name type="scientific">Trichonephila inaurata madagascariensis</name>
    <dbReference type="NCBI Taxonomy" id="2747483"/>
    <lineage>
        <taxon>Eukaryota</taxon>
        <taxon>Metazoa</taxon>
        <taxon>Ecdysozoa</taxon>
        <taxon>Arthropoda</taxon>
        <taxon>Chelicerata</taxon>
        <taxon>Arachnida</taxon>
        <taxon>Araneae</taxon>
        <taxon>Araneomorphae</taxon>
        <taxon>Entelegynae</taxon>
        <taxon>Araneoidea</taxon>
        <taxon>Nephilidae</taxon>
        <taxon>Trichonephila</taxon>
        <taxon>Trichonephila inaurata</taxon>
    </lineage>
</organism>
<dbReference type="InterPro" id="IPR020472">
    <property type="entry name" value="WD40_PAC1"/>
</dbReference>
<feature type="repeat" description="WD" evidence="3">
    <location>
        <begin position="189"/>
        <end position="230"/>
    </location>
</feature>
<dbReference type="OrthoDB" id="10266330at2759"/>
<dbReference type="SUPFAM" id="SSF50978">
    <property type="entry name" value="WD40 repeat-like"/>
    <property type="match status" value="1"/>
</dbReference>
<dbReference type="AlphaFoldDB" id="A0A8X6X6Z4"/>
<comment type="caution">
    <text evidence="5">The sequence shown here is derived from an EMBL/GenBank/DDBJ whole genome shotgun (WGS) entry which is preliminary data.</text>
</comment>
<gene>
    <name evidence="5" type="ORF">TNIN_177851</name>
</gene>
<dbReference type="InterPro" id="IPR001680">
    <property type="entry name" value="WD40_rpt"/>
</dbReference>
<name>A0A8X6X6Z4_9ARAC</name>
<accession>A0A8X6X6Z4</accession>
<dbReference type="SMART" id="SM00320">
    <property type="entry name" value="WD40"/>
    <property type="match status" value="6"/>
</dbReference>
<dbReference type="PROSITE" id="PS00678">
    <property type="entry name" value="WD_REPEATS_1"/>
    <property type="match status" value="2"/>
</dbReference>
<evidence type="ECO:0000256" key="1">
    <source>
        <dbReference type="ARBA" id="ARBA00022574"/>
    </source>
</evidence>
<feature type="repeat" description="WD" evidence="3">
    <location>
        <begin position="147"/>
        <end position="188"/>
    </location>
</feature>
<evidence type="ECO:0000313" key="5">
    <source>
        <dbReference type="EMBL" id="GFY48080.1"/>
    </source>
</evidence>
<dbReference type="InterPro" id="IPR019775">
    <property type="entry name" value="WD40_repeat_CS"/>
</dbReference>
<dbReference type="Gene3D" id="2.130.10.10">
    <property type="entry name" value="YVTN repeat-like/Quinoprotein amine dehydrogenase"/>
    <property type="match status" value="2"/>
</dbReference>
<feature type="repeat" description="WD" evidence="3">
    <location>
        <begin position="231"/>
        <end position="272"/>
    </location>
</feature>
<feature type="repeat" description="WD" evidence="3">
    <location>
        <begin position="273"/>
        <end position="314"/>
    </location>
</feature>
<dbReference type="GO" id="GO:0005669">
    <property type="term" value="C:transcription factor TFIID complex"/>
    <property type="evidence" value="ECO:0007669"/>
    <property type="project" value="TreeGrafter"/>
</dbReference>